<evidence type="ECO:0000256" key="3">
    <source>
        <dbReference type="ARBA" id="ARBA00023015"/>
    </source>
</evidence>
<dbReference type="InterPro" id="IPR051953">
    <property type="entry name" value="Plant_SW-associated_TFs"/>
</dbReference>
<dbReference type="PROSITE" id="PS51294">
    <property type="entry name" value="HTH_MYB"/>
    <property type="match status" value="1"/>
</dbReference>
<evidence type="ECO:0000256" key="6">
    <source>
        <dbReference type="ARBA" id="ARBA00023242"/>
    </source>
</evidence>
<evidence type="ECO:0000259" key="8">
    <source>
        <dbReference type="PROSITE" id="PS51294"/>
    </source>
</evidence>
<comment type="subcellular location">
    <subcellularLocation>
        <location evidence="1">Nucleus</location>
    </subcellularLocation>
</comment>
<dbReference type="CDD" id="cd00167">
    <property type="entry name" value="SANT"/>
    <property type="match status" value="1"/>
</dbReference>
<dbReference type="GO" id="GO:0005634">
    <property type="term" value="C:nucleus"/>
    <property type="evidence" value="ECO:0007669"/>
    <property type="project" value="UniProtKB-SubCell"/>
</dbReference>
<evidence type="ECO:0000256" key="2">
    <source>
        <dbReference type="ARBA" id="ARBA00022737"/>
    </source>
</evidence>
<evidence type="ECO:0000259" key="7">
    <source>
        <dbReference type="PROSITE" id="PS50090"/>
    </source>
</evidence>
<dbReference type="EMBL" id="LR722221">
    <property type="protein sequence ID" value="VVW89595.1"/>
    <property type="molecule type" value="Genomic_DNA"/>
</dbReference>
<dbReference type="InterPro" id="IPR001005">
    <property type="entry name" value="SANT/Myb"/>
</dbReference>
<gene>
    <name evidence="9" type="ORF">NYM_LOCUS30432</name>
</gene>
<feature type="domain" description="HTH myb-type" evidence="8">
    <location>
        <begin position="1"/>
        <end position="36"/>
    </location>
</feature>
<sequence>MLGRVGNKWALIAKWLPGRTDNAIKNHWNSTIKRKLRMKGNNSDEYSDDGVVQRLSFATPEKQKAGDWRLGPIADDYTRKLFESNKKIGESAKTSYW</sequence>
<dbReference type="PROSITE" id="PS50090">
    <property type="entry name" value="MYB_LIKE"/>
    <property type="match status" value="1"/>
</dbReference>
<evidence type="ECO:0000256" key="4">
    <source>
        <dbReference type="ARBA" id="ARBA00023125"/>
    </source>
</evidence>
<evidence type="ECO:0000313" key="9">
    <source>
        <dbReference type="EMBL" id="VVW89595.1"/>
    </source>
</evidence>
<organism evidence="9">
    <name type="scientific">Nymphaea colorata</name>
    <name type="common">pocket water lily</name>
    <dbReference type="NCBI Taxonomy" id="210225"/>
    <lineage>
        <taxon>Eukaryota</taxon>
        <taxon>Viridiplantae</taxon>
        <taxon>Streptophyta</taxon>
        <taxon>Embryophyta</taxon>
        <taxon>Tracheophyta</taxon>
        <taxon>Spermatophyta</taxon>
        <taxon>Magnoliopsida</taxon>
        <taxon>Nymphaeales</taxon>
        <taxon>Nymphaeaceae</taxon>
        <taxon>Nymphaea</taxon>
    </lineage>
</organism>
<evidence type="ECO:0000256" key="1">
    <source>
        <dbReference type="ARBA" id="ARBA00004123"/>
    </source>
</evidence>
<feature type="domain" description="Myb-like" evidence="7">
    <location>
        <begin position="1"/>
        <end position="32"/>
    </location>
</feature>
<keyword evidence="5" id="KW-0804">Transcription</keyword>
<proteinExistence type="predicted"/>
<name>A0A5K1HPC2_9MAGN</name>
<dbReference type="PANTHER" id="PTHR47997">
    <property type="entry name" value="MYB DOMAIN PROTEIN 55"/>
    <property type="match status" value="1"/>
</dbReference>
<dbReference type="InterPro" id="IPR017930">
    <property type="entry name" value="Myb_dom"/>
</dbReference>
<dbReference type="SUPFAM" id="SSF46689">
    <property type="entry name" value="Homeodomain-like"/>
    <property type="match status" value="1"/>
</dbReference>
<accession>A0A5K1HPC2</accession>
<dbReference type="PANTHER" id="PTHR47997:SF75">
    <property type="entry name" value="MYB DOMAIN PROTEIN 55"/>
    <property type="match status" value="1"/>
</dbReference>
<dbReference type="AlphaFoldDB" id="A0A5K1HPC2"/>
<dbReference type="Gene3D" id="1.10.10.60">
    <property type="entry name" value="Homeodomain-like"/>
    <property type="match status" value="1"/>
</dbReference>
<dbReference type="InterPro" id="IPR009057">
    <property type="entry name" value="Homeodomain-like_sf"/>
</dbReference>
<keyword evidence="3" id="KW-0805">Transcription regulation</keyword>
<dbReference type="Pfam" id="PF00249">
    <property type="entry name" value="Myb_DNA-binding"/>
    <property type="match status" value="1"/>
</dbReference>
<keyword evidence="2" id="KW-0677">Repeat</keyword>
<keyword evidence="4" id="KW-0238">DNA-binding</keyword>
<dbReference type="GO" id="GO:0003677">
    <property type="term" value="F:DNA binding"/>
    <property type="evidence" value="ECO:0007669"/>
    <property type="project" value="UniProtKB-KW"/>
</dbReference>
<evidence type="ECO:0000256" key="5">
    <source>
        <dbReference type="ARBA" id="ARBA00023163"/>
    </source>
</evidence>
<protein>
    <submittedName>
        <fullName evidence="9">Uncharacterized protein</fullName>
    </submittedName>
</protein>
<keyword evidence="6" id="KW-0539">Nucleus</keyword>
<reference evidence="9" key="1">
    <citation type="submission" date="2019-09" db="EMBL/GenBank/DDBJ databases">
        <authorList>
            <person name="Zhang L."/>
        </authorList>
    </citation>
    <scope>NUCLEOTIDE SEQUENCE</scope>
</reference>